<comment type="caution">
    <text evidence="1">The sequence shown here is derived from an EMBL/GenBank/DDBJ whole genome shotgun (WGS) entry which is preliminary data.</text>
</comment>
<dbReference type="AlphaFoldDB" id="A0A3L6FPK2"/>
<name>A0A3L6FPK2_MAIZE</name>
<accession>A0A3L6FPK2</accession>
<protein>
    <submittedName>
        <fullName evidence="1">Uncharacterized protein</fullName>
    </submittedName>
</protein>
<sequence length="116" mass="13315">MFFRANPLDVRASLIDPKTLVPIYILRKKRKNHSPTVTKVFSQFYRTRKESHLQRKHSQARELPSYLVATVPECEISFAPPPVSVPAPTHEISFMLPPIICPFYPLNFTRKGGVHS</sequence>
<gene>
    <name evidence="1" type="ORF">Zm00014a_001466</name>
</gene>
<dbReference type="EMBL" id="NCVQ01000003">
    <property type="protein sequence ID" value="PWZ36752.1"/>
    <property type="molecule type" value="Genomic_DNA"/>
</dbReference>
<proteinExistence type="predicted"/>
<organism evidence="1">
    <name type="scientific">Zea mays</name>
    <name type="common">Maize</name>
    <dbReference type="NCBI Taxonomy" id="4577"/>
    <lineage>
        <taxon>Eukaryota</taxon>
        <taxon>Viridiplantae</taxon>
        <taxon>Streptophyta</taxon>
        <taxon>Embryophyta</taxon>
        <taxon>Tracheophyta</taxon>
        <taxon>Spermatophyta</taxon>
        <taxon>Magnoliopsida</taxon>
        <taxon>Liliopsida</taxon>
        <taxon>Poales</taxon>
        <taxon>Poaceae</taxon>
        <taxon>PACMAD clade</taxon>
        <taxon>Panicoideae</taxon>
        <taxon>Andropogonodae</taxon>
        <taxon>Andropogoneae</taxon>
        <taxon>Tripsacinae</taxon>
        <taxon>Zea</taxon>
    </lineage>
</organism>
<evidence type="ECO:0000313" key="1">
    <source>
        <dbReference type="EMBL" id="PWZ36752.1"/>
    </source>
</evidence>
<reference evidence="1" key="1">
    <citation type="journal article" date="2018" name="Nat. Genet.">
        <title>Extensive intraspecific gene order and gene structural variations between Mo17 and other maize genomes.</title>
        <authorList>
            <person name="Sun S."/>
            <person name="Zhou Y."/>
            <person name="Chen J."/>
            <person name="Shi J."/>
            <person name="Zhao H."/>
            <person name="Zhao H."/>
            <person name="Song W."/>
            <person name="Zhang M."/>
            <person name="Cui Y."/>
            <person name="Dong X."/>
            <person name="Liu H."/>
            <person name="Ma X."/>
            <person name="Jiao Y."/>
            <person name="Wang B."/>
            <person name="Wei X."/>
            <person name="Stein J.C."/>
            <person name="Glaubitz J.C."/>
            <person name="Lu F."/>
            <person name="Yu G."/>
            <person name="Liang C."/>
            <person name="Fengler K."/>
            <person name="Li B."/>
            <person name="Rafalski A."/>
            <person name="Schnable P.S."/>
            <person name="Ware D.H."/>
            <person name="Buckler E.S."/>
            <person name="Lai J."/>
        </authorList>
    </citation>
    <scope>NUCLEOTIDE SEQUENCE [LARGE SCALE GENOMIC DNA]</scope>
    <source>
        <tissue evidence="1">Seedling</tissue>
    </source>
</reference>
<dbReference type="Proteomes" id="UP000251960">
    <property type="component" value="Chromosome 2"/>
</dbReference>